<feature type="region of interest" description="Disordered" evidence="1">
    <location>
        <begin position="49"/>
        <end position="77"/>
    </location>
</feature>
<keyword evidence="3" id="KW-1185">Reference proteome</keyword>
<dbReference type="AlphaFoldDB" id="A0AAW1XT52"/>
<accession>A0AAW1XT52</accession>
<comment type="caution">
    <text evidence="2">The sequence shown here is derived from an EMBL/GenBank/DDBJ whole genome shotgun (WGS) entry which is preliminary data.</text>
</comment>
<evidence type="ECO:0000256" key="1">
    <source>
        <dbReference type="SAM" id="MobiDB-lite"/>
    </source>
</evidence>
<feature type="compositionally biased region" description="Basic and acidic residues" evidence="1">
    <location>
        <begin position="51"/>
        <end position="77"/>
    </location>
</feature>
<evidence type="ECO:0000313" key="3">
    <source>
        <dbReference type="Proteomes" id="UP001457282"/>
    </source>
</evidence>
<dbReference type="Proteomes" id="UP001457282">
    <property type="component" value="Unassembled WGS sequence"/>
</dbReference>
<proteinExistence type="predicted"/>
<name>A0AAW1XT52_RUBAR</name>
<gene>
    <name evidence="2" type="ORF">M0R45_016367</name>
</gene>
<protein>
    <submittedName>
        <fullName evidence="2">Uncharacterized protein</fullName>
    </submittedName>
</protein>
<evidence type="ECO:0000313" key="2">
    <source>
        <dbReference type="EMBL" id="KAK9939678.1"/>
    </source>
</evidence>
<sequence>MTPALAHAIAEEMQEVYKNELGPESVPFTVPWETVDEEEMYFIEADERIDDDMNPKNLHENEDAASEKRQKRNKMDLTADRRWTQPQLLPLLALSFHHQLLVPLIVRYTSLIQCIVEEKLHRKGRAKGRIGKYWSF</sequence>
<organism evidence="2 3">
    <name type="scientific">Rubus argutus</name>
    <name type="common">Southern blackberry</name>
    <dbReference type="NCBI Taxonomy" id="59490"/>
    <lineage>
        <taxon>Eukaryota</taxon>
        <taxon>Viridiplantae</taxon>
        <taxon>Streptophyta</taxon>
        <taxon>Embryophyta</taxon>
        <taxon>Tracheophyta</taxon>
        <taxon>Spermatophyta</taxon>
        <taxon>Magnoliopsida</taxon>
        <taxon>eudicotyledons</taxon>
        <taxon>Gunneridae</taxon>
        <taxon>Pentapetalae</taxon>
        <taxon>rosids</taxon>
        <taxon>fabids</taxon>
        <taxon>Rosales</taxon>
        <taxon>Rosaceae</taxon>
        <taxon>Rosoideae</taxon>
        <taxon>Rosoideae incertae sedis</taxon>
        <taxon>Rubus</taxon>
    </lineage>
</organism>
<reference evidence="2 3" key="1">
    <citation type="journal article" date="2023" name="G3 (Bethesda)">
        <title>A chromosome-length genome assembly and annotation of blackberry (Rubus argutus, cv. 'Hillquist').</title>
        <authorList>
            <person name="Bruna T."/>
            <person name="Aryal R."/>
            <person name="Dudchenko O."/>
            <person name="Sargent D.J."/>
            <person name="Mead D."/>
            <person name="Buti M."/>
            <person name="Cavallini A."/>
            <person name="Hytonen T."/>
            <person name="Andres J."/>
            <person name="Pham M."/>
            <person name="Weisz D."/>
            <person name="Mascagni F."/>
            <person name="Usai G."/>
            <person name="Natali L."/>
            <person name="Bassil N."/>
            <person name="Fernandez G.E."/>
            <person name="Lomsadze A."/>
            <person name="Armour M."/>
            <person name="Olukolu B."/>
            <person name="Poorten T."/>
            <person name="Britton C."/>
            <person name="Davik J."/>
            <person name="Ashrafi H."/>
            <person name="Aiden E.L."/>
            <person name="Borodovsky M."/>
            <person name="Worthington M."/>
        </authorList>
    </citation>
    <scope>NUCLEOTIDE SEQUENCE [LARGE SCALE GENOMIC DNA]</scope>
    <source>
        <strain evidence="2">PI 553951</strain>
    </source>
</reference>
<dbReference type="EMBL" id="JBEDUW010000003">
    <property type="protein sequence ID" value="KAK9939678.1"/>
    <property type="molecule type" value="Genomic_DNA"/>
</dbReference>